<reference evidence="1 2" key="1">
    <citation type="journal article" date="2009" name="Infect. Immun.">
        <title>Comparative genomics reveal extensive transposon-mediated genomic plasticity and diversity among potential effector proteins within the genus Coxiella.</title>
        <authorList>
            <person name="Beare P.A."/>
            <person name="Unsworth N."/>
            <person name="Andoh M."/>
            <person name="Voth D.E."/>
            <person name="Omsland A."/>
            <person name="Gilk S.D."/>
            <person name="Williams K.P."/>
            <person name="Sobral B.W."/>
            <person name="Kupko J.J.III."/>
            <person name="Porcella S.F."/>
            <person name="Samuel J.E."/>
            <person name="Heinzen R.A."/>
        </authorList>
    </citation>
    <scope>NUCLEOTIDE SEQUENCE [LARGE SCALE GENOMIC DNA]</scope>
    <source>
        <strain evidence="1 2">Dugway 5J108-111</strain>
    </source>
</reference>
<dbReference type="AlphaFoldDB" id="B5XHF0"/>
<accession>B5XHF0</accession>
<evidence type="ECO:0000313" key="2">
    <source>
        <dbReference type="Proteomes" id="UP000008555"/>
    </source>
</evidence>
<gene>
    <name evidence="1" type="ORF">CBUD_1404a</name>
</gene>
<protein>
    <submittedName>
        <fullName evidence="1">Uncharacterized protein</fullName>
    </submittedName>
</protein>
<dbReference type="Proteomes" id="UP000008555">
    <property type="component" value="Chromosome"/>
</dbReference>
<dbReference type="KEGG" id="cbd:CBUD_1404a"/>
<proteinExistence type="predicted"/>
<sequence>MMLHPAIYDDVNVRLKTAMTRTDETGSPGNSYYLPP</sequence>
<dbReference type="HOGENOM" id="CLU_3364492_0_0_6"/>
<name>B5XHF0_COXBN</name>
<organism evidence="1 2">
    <name type="scientific">Coxiella burnetii (strain Dugway 5J108-111)</name>
    <dbReference type="NCBI Taxonomy" id="434922"/>
    <lineage>
        <taxon>Bacteria</taxon>
        <taxon>Pseudomonadati</taxon>
        <taxon>Pseudomonadota</taxon>
        <taxon>Gammaproteobacteria</taxon>
        <taxon>Legionellales</taxon>
        <taxon>Coxiellaceae</taxon>
        <taxon>Coxiella</taxon>
    </lineage>
</organism>
<evidence type="ECO:0000313" key="1">
    <source>
        <dbReference type="EMBL" id="ACI23170.1"/>
    </source>
</evidence>
<dbReference type="EMBL" id="CP000733">
    <property type="protein sequence ID" value="ACI23170.1"/>
    <property type="molecule type" value="Genomic_DNA"/>
</dbReference>